<dbReference type="CDD" id="cd03809">
    <property type="entry name" value="GT4_MtfB-like"/>
    <property type="match status" value="1"/>
</dbReference>
<accession>A0A2Z6GC21</accession>
<dbReference type="Gene3D" id="3.40.50.2000">
    <property type="entry name" value="Glycogen Phosphorylase B"/>
    <property type="match status" value="1"/>
</dbReference>
<dbReference type="STRING" id="1188319.OYT1_02496"/>
<dbReference type="AlphaFoldDB" id="A0A2Z6GC21"/>
<organism evidence="2 3">
    <name type="scientific">Ferriphaselus amnicola</name>
    <dbReference type="NCBI Taxonomy" id="1188319"/>
    <lineage>
        <taxon>Bacteria</taxon>
        <taxon>Pseudomonadati</taxon>
        <taxon>Pseudomonadota</taxon>
        <taxon>Betaproteobacteria</taxon>
        <taxon>Nitrosomonadales</taxon>
        <taxon>Gallionellaceae</taxon>
        <taxon>Ferriphaselus</taxon>
    </lineage>
</organism>
<feature type="domain" description="Glycosyl transferase family 1" evidence="1">
    <location>
        <begin position="206"/>
        <end position="344"/>
    </location>
</feature>
<keyword evidence="2" id="KW-0808">Transferase</keyword>
<dbReference type="GO" id="GO:0016757">
    <property type="term" value="F:glycosyltransferase activity"/>
    <property type="evidence" value="ECO:0007669"/>
    <property type="project" value="InterPro"/>
</dbReference>
<dbReference type="InterPro" id="IPR001296">
    <property type="entry name" value="Glyco_trans_1"/>
</dbReference>
<dbReference type="PANTHER" id="PTHR46401">
    <property type="entry name" value="GLYCOSYLTRANSFERASE WBBK-RELATED"/>
    <property type="match status" value="1"/>
</dbReference>
<reference evidence="2 3" key="1">
    <citation type="submission" date="2018-06" db="EMBL/GenBank/DDBJ databases">
        <title>OYT1 Genome Sequencing.</title>
        <authorList>
            <person name="Kato S."/>
            <person name="Itoh T."/>
            <person name="Ohkuma M."/>
        </authorList>
    </citation>
    <scope>NUCLEOTIDE SEQUENCE [LARGE SCALE GENOMIC DNA]</scope>
    <source>
        <strain evidence="2 3">OYT1</strain>
    </source>
</reference>
<dbReference type="OrthoDB" id="433681at2"/>
<dbReference type="Proteomes" id="UP000033070">
    <property type="component" value="Chromosome"/>
</dbReference>
<dbReference type="KEGG" id="fam:OYT1_ch1472"/>
<dbReference type="PANTHER" id="PTHR46401:SF8">
    <property type="entry name" value="BLL6006 PROTEIN"/>
    <property type="match status" value="1"/>
</dbReference>
<keyword evidence="3" id="KW-1185">Reference proteome</keyword>
<proteinExistence type="predicted"/>
<dbReference type="RefSeq" id="WP_062627593.1">
    <property type="nucleotide sequence ID" value="NZ_AP018738.1"/>
</dbReference>
<evidence type="ECO:0000313" key="2">
    <source>
        <dbReference type="EMBL" id="BBE51026.1"/>
    </source>
</evidence>
<name>A0A2Z6GC21_9PROT</name>
<sequence length="394" mass="44078">MRVAFTLIGGSGWTGGVNYLENLLSAVAEQPDCKVEAVLFAGEDANPKVLARLAPYLVQPPILNKAWNNDKAMRIARLVCGFGLQRDYLAEREFKRANIEVVFQHAAWYGCRFGIPTLAWIADFQHRRLPMMFSKFNFYWRDVGYWALSHCATRLMVSSLDAKRDCETFYPKSIGRVDAVPFAVRMGKGVDAAKLQEIRGLYQLPEKFYFLPNQFWKHKNHLNVIEALNQLNQAGSDVVIVASGNAKDGRNPEHPQRVLDLVKSYGLESKFVFLGLIPFQHILPLMRLSAAVVNPSFFEGWSTTVEEAKAVGAPMLLSDLPIHHEQADGVAAFFNPNDSADIAAVLMREWAVLEPGPRLGAEQTAAIANQQHRKQFAMGFAGVVKKTLVQRSDD</sequence>
<dbReference type="SUPFAM" id="SSF53756">
    <property type="entry name" value="UDP-Glycosyltransferase/glycogen phosphorylase"/>
    <property type="match status" value="1"/>
</dbReference>
<evidence type="ECO:0000259" key="1">
    <source>
        <dbReference type="Pfam" id="PF00534"/>
    </source>
</evidence>
<gene>
    <name evidence="2" type="ORF">OYT1_ch1472</name>
</gene>
<dbReference type="Pfam" id="PF00534">
    <property type="entry name" value="Glycos_transf_1"/>
    <property type="match status" value="1"/>
</dbReference>
<protein>
    <submittedName>
        <fullName evidence="2">Glycosyl transferases group 1</fullName>
    </submittedName>
</protein>
<evidence type="ECO:0000313" key="3">
    <source>
        <dbReference type="Proteomes" id="UP000033070"/>
    </source>
</evidence>
<dbReference type="EMBL" id="AP018738">
    <property type="protein sequence ID" value="BBE51026.1"/>
    <property type="molecule type" value="Genomic_DNA"/>
</dbReference>